<proteinExistence type="predicted"/>
<comment type="caution">
    <text evidence="2">The sequence shown here is derived from an EMBL/GenBank/DDBJ whole genome shotgun (WGS) entry which is preliminary data.</text>
</comment>
<dbReference type="AlphaFoldDB" id="A0A7Y9EVW1"/>
<dbReference type="GO" id="GO:0016301">
    <property type="term" value="F:kinase activity"/>
    <property type="evidence" value="ECO:0007669"/>
    <property type="project" value="UniProtKB-KW"/>
</dbReference>
<keyword evidence="1" id="KW-1133">Transmembrane helix</keyword>
<keyword evidence="1" id="KW-0812">Transmembrane</keyword>
<feature type="transmembrane region" description="Helical" evidence="1">
    <location>
        <begin position="99"/>
        <end position="118"/>
    </location>
</feature>
<keyword evidence="2" id="KW-0808">Transferase</keyword>
<name>A0A7Y9EVW1_9MICO</name>
<dbReference type="SUPFAM" id="SSF55874">
    <property type="entry name" value="ATPase domain of HSP90 chaperone/DNA topoisomerase II/histidine kinase"/>
    <property type="match status" value="1"/>
</dbReference>
<dbReference type="Proteomes" id="UP000552045">
    <property type="component" value="Unassembled WGS sequence"/>
</dbReference>
<keyword evidence="2" id="KW-0418">Kinase</keyword>
<keyword evidence="1" id="KW-0472">Membrane</keyword>
<gene>
    <name evidence="2" type="ORF">BKA02_001983</name>
</gene>
<protein>
    <submittedName>
        <fullName evidence="2">Signal transduction histidine kinase</fullName>
    </submittedName>
</protein>
<feature type="transmembrane region" description="Helical" evidence="1">
    <location>
        <begin position="35"/>
        <end position="55"/>
    </location>
</feature>
<dbReference type="Gene3D" id="3.30.565.10">
    <property type="entry name" value="Histidine kinase-like ATPase, C-terminal domain"/>
    <property type="match status" value="1"/>
</dbReference>
<keyword evidence="3" id="KW-1185">Reference proteome</keyword>
<evidence type="ECO:0000313" key="3">
    <source>
        <dbReference type="Proteomes" id="UP000552045"/>
    </source>
</evidence>
<evidence type="ECO:0000313" key="2">
    <source>
        <dbReference type="EMBL" id="NYD54928.1"/>
    </source>
</evidence>
<reference evidence="2 3" key="1">
    <citation type="submission" date="2020-07" db="EMBL/GenBank/DDBJ databases">
        <title>Sequencing the genomes of 1000 actinobacteria strains.</title>
        <authorList>
            <person name="Klenk H.-P."/>
        </authorList>
    </citation>
    <scope>NUCLEOTIDE SEQUENCE [LARGE SCALE GENOMIC DNA]</scope>
    <source>
        <strain evidence="2 3">DSM 22185</strain>
    </source>
</reference>
<feature type="transmembrane region" description="Helical" evidence="1">
    <location>
        <begin position="170"/>
        <end position="195"/>
    </location>
</feature>
<organism evidence="2 3">
    <name type="scientific">Microbacterium pseudoresistens</name>
    <dbReference type="NCBI Taxonomy" id="640634"/>
    <lineage>
        <taxon>Bacteria</taxon>
        <taxon>Bacillati</taxon>
        <taxon>Actinomycetota</taxon>
        <taxon>Actinomycetes</taxon>
        <taxon>Micrococcales</taxon>
        <taxon>Microbacteriaceae</taxon>
        <taxon>Microbacterium</taxon>
    </lineage>
</organism>
<dbReference type="RefSeq" id="WP_179433645.1">
    <property type="nucleotide sequence ID" value="NZ_BAABLC010000002.1"/>
</dbReference>
<dbReference type="EMBL" id="JACCBH010000001">
    <property type="protein sequence ID" value="NYD54928.1"/>
    <property type="molecule type" value="Genomic_DNA"/>
</dbReference>
<feature type="transmembrane region" description="Helical" evidence="1">
    <location>
        <begin position="124"/>
        <end position="150"/>
    </location>
</feature>
<sequence length="409" mass="42902">MAPEGSLREAWEQIPSPGRLGQGLESFAGRRIERLIAIAVGVGALALGAQALVAALSTLRFVDFPHIGTMLLVFVPWVAMLVACAVGRGVRWAAGTFTLAYILVLILWPFVAVHSVAVPNHQPWIFFLVNVAGVAAVAAFPLLVQVLWALGGPLLYGLVRLAQGDFQREFWVTTAFDVSFTLILGLVLVTLGWMFRSVAAGVDDARGRAVASYTEAAATAAREQERVAVAALMHDSVLAALISAERAGTERQRDLAVAMAREALTRLANAEADDAQEGSDDPVSVERIADDLRHALVELDADAELDQFGHGAVPDHVARAVALAARQAIGNAVTHAGGRGLAIAVEGHGDTGITVKVSDTGGGFDAEQVGPDRLGIRASILARMTAVGGVATIESDGHGTIVTLGWSRP</sequence>
<evidence type="ECO:0000256" key="1">
    <source>
        <dbReference type="SAM" id="Phobius"/>
    </source>
</evidence>
<dbReference type="InterPro" id="IPR036890">
    <property type="entry name" value="HATPase_C_sf"/>
</dbReference>
<feature type="transmembrane region" description="Helical" evidence="1">
    <location>
        <begin position="67"/>
        <end position="87"/>
    </location>
</feature>
<accession>A0A7Y9EVW1</accession>